<name>A0AAP2GQC5_9BACT</name>
<keyword evidence="3" id="KW-1185">Reference proteome</keyword>
<dbReference type="AlphaFoldDB" id="A0AAP2GQC5"/>
<reference evidence="2 3" key="1">
    <citation type="submission" date="2021-05" db="EMBL/GenBank/DDBJ databases">
        <title>A Polyphasic approach of four new species of the genus Ohtaekwangia: Ohtaekwangia histidinii sp. nov., Ohtaekwangia cretensis sp. nov., Ohtaekwangia indiensis sp. nov., Ohtaekwangia reichenbachii sp. nov. from diverse environment.</title>
        <authorList>
            <person name="Octaviana S."/>
        </authorList>
    </citation>
    <scope>NUCLEOTIDE SEQUENCE [LARGE SCALE GENOMIC DNA]</scope>
    <source>
        <strain evidence="2 3">PWU4</strain>
    </source>
</reference>
<dbReference type="RefSeq" id="WP_254164468.1">
    <property type="nucleotide sequence ID" value="NZ_JAHESF010000014.1"/>
</dbReference>
<dbReference type="GO" id="GO:0008930">
    <property type="term" value="F:methylthioadenosine nucleosidase activity"/>
    <property type="evidence" value="ECO:0007669"/>
    <property type="project" value="TreeGrafter"/>
</dbReference>
<dbReference type="GO" id="GO:0009116">
    <property type="term" value="P:nucleoside metabolic process"/>
    <property type="evidence" value="ECO:0007669"/>
    <property type="project" value="InterPro"/>
</dbReference>
<evidence type="ECO:0000259" key="1">
    <source>
        <dbReference type="Pfam" id="PF01048"/>
    </source>
</evidence>
<dbReference type="SUPFAM" id="SSF53167">
    <property type="entry name" value="Purine and uridine phosphorylases"/>
    <property type="match status" value="1"/>
</dbReference>
<comment type="caution">
    <text evidence="2">The sequence shown here is derived from an EMBL/GenBank/DDBJ whole genome shotgun (WGS) entry which is preliminary data.</text>
</comment>
<dbReference type="Gene3D" id="3.40.50.1580">
    <property type="entry name" value="Nucleoside phosphorylase domain"/>
    <property type="match status" value="1"/>
</dbReference>
<dbReference type="PANTHER" id="PTHR46832">
    <property type="entry name" value="5'-METHYLTHIOADENOSINE/S-ADENOSYLHOMOCYSTEINE NUCLEOSIDASE"/>
    <property type="match status" value="1"/>
</dbReference>
<dbReference type="GO" id="GO:0008782">
    <property type="term" value="F:adenosylhomocysteine nucleosidase activity"/>
    <property type="evidence" value="ECO:0007669"/>
    <property type="project" value="TreeGrafter"/>
</dbReference>
<accession>A0AAP2GQC5</accession>
<sequence>MALKFEFSLPIEHADLQSEDVRSILKKVDILIVTVNEAERASIFRLLLPIPEKNSILSINHQSYTYRIGRLGYHLVAHVQSQMGSIQPNASLLTVSTAIDVIKPKAVIMVGVAFGINPDKQFKGDVLISRSVSYYEVARINEKQWDITQRGITPISGNLLYNSFVNIIDWGFYVTRKRKARPLAGDLLSGEKLIDNLDYRNFLRDKFPTAIGGEMEGSGLSSACISKGLNEWIIIKGICDWGDGKKDKKFQPKAAAASMSLVFHALSIPTIFNGLEISVLDHHTVIAEKEKYTLNARKGSPLWVLNRIKSDALSKLIADIEFVSKTGYPDNIADAVMRDLNLLYDEVLDLPALYEGNAELRNLFTDFLNTFKSWRTITNAQPFAEQRRNKLSLKLSGIRENIARHLSQTQKSLSYNVADVNPENFINLLGITEEFPDLFPNLKKATKKIKRGIDSTK</sequence>
<evidence type="ECO:0000313" key="2">
    <source>
        <dbReference type="EMBL" id="MBT1698377.1"/>
    </source>
</evidence>
<dbReference type="Proteomes" id="UP001319200">
    <property type="component" value="Unassembled WGS sequence"/>
</dbReference>
<protein>
    <recommendedName>
        <fullName evidence="1">Nucleoside phosphorylase domain-containing protein</fullName>
    </recommendedName>
</protein>
<feature type="domain" description="Nucleoside phosphorylase" evidence="1">
    <location>
        <begin position="30"/>
        <end position="264"/>
    </location>
</feature>
<gene>
    <name evidence="2" type="ORF">KK083_15920</name>
</gene>
<dbReference type="InterPro" id="IPR000845">
    <property type="entry name" value="Nucleoside_phosphorylase_d"/>
</dbReference>
<dbReference type="InterPro" id="IPR035994">
    <property type="entry name" value="Nucleoside_phosphorylase_sf"/>
</dbReference>
<proteinExistence type="predicted"/>
<organism evidence="2 3">
    <name type="scientific">Chryseosolibacter histidini</name>
    <dbReference type="NCBI Taxonomy" id="2782349"/>
    <lineage>
        <taxon>Bacteria</taxon>
        <taxon>Pseudomonadati</taxon>
        <taxon>Bacteroidota</taxon>
        <taxon>Cytophagia</taxon>
        <taxon>Cytophagales</taxon>
        <taxon>Chryseotaleaceae</taxon>
        <taxon>Chryseosolibacter</taxon>
    </lineage>
</organism>
<evidence type="ECO:0000313" key="3">
    <source>
        <dbReference type="Proteomes" id="UP001319200"/>
    </source>
</evidence>
<dbReference type="PANTHER" id="PTHR46832:SF1">
    <property type="entry name" value="5'-METHYLTHIOADENOSINE_S-ADENOSYLHOMOCYSTEINE NUCLEOSIDASE"/>
    <property type="match status" value="1"/>
</dbReference>
<dbReference type="EMBL" id="JAHESF010000014">
    <property type="protein sequence ID" value="MBT1698377.1"/>
    <property type="molecule type" value="Genomic_DNA"/>
</dbReference>
<dbReference type="Pfam" id="PF01048">
    <property type="entry name" value="PNP_UDP_1"/>
    <property type="match status" value="1"/>
</dbReference>
<dbReference type="GO" id="GO:0005829">
    <property type="term" value="C:cytosol"/>
    <property type="evidence" value="ECO:0007669"/>
    <property type="project" value="TreeGrafter"/>
</dbReference>
<dbReference type="GO" id="GO:0019284">
    <property type="term" value="P:L-methionine salvage from S-adenosylmethionine"/>
    <property type="evidence" value="ECO:0007669"/>
    <property type="project" value="TreeGrafter"/>
</dbReference>